<proteinExistence type="predicted"/>
<dbReference type="KEGG" id="goq:ACH46_04850"/>
<accession>A0A0N9NAD5</accession>
<protein>
    <submittedName>
        <fullName evidence="2">Uncharacterized protein</fullName>
    </submittedName>
</protein>
<keyword evidence="1" id="KW-0472">Membrane</keyword>
<sequence>MGFRRNVVLHSSDLLDDFRATSEGTSAMTTSTLVASLAALAAMILTLYLAVQSLDSDRKVRQRARRFEESAELRVLGTTAGTGKFVPQTAGQEILVLMPTGEARRAKPIPAKHFFDVIESTTPVSHGEQ</sequence>
<keyword evidence="1" id="KW-1133">Transmembrane helix</keyword>
<dbReference type="Proteomes" id="UP000063789">
    <property type="component" value="Chromosome"/>
</dbReference>
<evidence type="ECO:0000256" key="1">
    <source>
        <dbReference type="SAM" id="Phobius"/>
    </source>
</evidence>
<dbReference type="PATRIC" id="fig|1136941.3.peg.985"/>
<name>A0A0N9NAD5_9ACTN</name>
<reference evidence="3" key="1">
    <citation type="submission" date="2015-06" db="EMBL/GenBank/DDBJ databases">
        <title>Complete genome sequence and metabolic analysis of phthalate degradation pathway in Gordonia sp. QH-11.</title>
        <authorList>
            <person name="Jin D."/>
            <person name="Kong X."/>
            <person name="Bai Z."/>
        </authorList>
    </citation>
    <scope>NUCLEOTIDE SEQUENCE [LARGE SCALE GENOMIC DNA]</scope>
    <source>
        <strain evidence="3">QH-11</strain>
    </source>
</reference>
<gene>
    <name evidence="2" type="ORF">ACH46_04850</name>
</gene>
<dbReference type="AlphaFoldDB" id="A0A0N9NAD5"/>
<keyword evidence="3" id="KW-1185">Reference proteome</keyword>
<feature type="transmembrane region" description="Helical" evidence="1">
    <location>
        <begin position="33"/>
        <end position="51"/>
    </location>
</feature>
<evidence type="ECO:0000313" key="3">
    <source>
        <dbReference type="Proteomes" id="UP000063789"/>
    </source>
</evidence>
<dbReference type="EMBL" id="CP011853">
    <property type="protein sequence ID" value="ALG83963.1"/>
    <property type="molecule type" value="Genomic_DNA"/>
</dbReference>
<reference evidence="2 3" key="2">
    <citation type="journal article" date="2017" name="Int. J. Syst. Evol. Microbiol.">
        <title>Gordonia phthalatica sp. nov., a di-n-butyl phthalate-degrading bacterium isolated from activated sludge.</title>
        <authorList>
            <person name="Jin D."/>
            <person name="Kong X."/>
            <person name="Jia M."/>
            <person name="Yu X."/>
            <person name="Wang X."/>
            <person name="Zhuang X."/>
            <person name="Deng Y."/>
            <person name="Bai Z."/>
        </authorList>
    </citation>
    <scope>NUCLEOTIDE SEQUENCE [LARGE SCALE GENOMIC DNA]</scope>
    <source>
        <strain evidence="2 3">QH-11</strain>
    </source>
</reference>
<organism evidence="2 3">
    <name type="scientific">Gordonia phthalatica</name>
    <dbReference type="NCBI Taxonomy" id="1136941"/>
    <lineage>
        <taxon>Bacteria</taxon>
        <taxon>Bacillati</taxon>
        <taxon>Actinomycetota</taxon>
        <taxon>Actinomycetes</taxon>
        <taxon>Mycobacteriales</taxon>
        <taxon>Gordoniaceae</taxon>
        <taxon>Gordonia</taxon>
    </lineage>
</organism>
<evidence type="ECO:0000313" key="2">
    <source>
        <dbReference type="EMBL" id="ALG83963.1"/>
    </source>
</evidence>
<keyword evidence="1" id="KW-0812">Transmembrane</keyword>